<dbReference type="Pfam" id="PF00240">
    <property type="entry name" value="ubiquitin"/>
    <property type="match status" value="1"/>
</dbReference>
<dbReference type="AlphaFoldDB" id="A0AAW1PS84"/>
<comment type="caution">
    <text evidence="3">The sequence shown here is derived from an EMBL/GenBank/DDBJ whole genome shotgun (WGS) entry which is preliminary data.</text>
</comment>
<gene>
    <name evidence="3" type="ORF">WJX72_000645</name>
</gene>
<dbReference type="PRINTS" id="PR00348">
    <property type="entry name" value="UBIQUITIN"/>
</dbReference>
<dbReference type="EMBL" id="JALJOR010000009">
    <property type="protein sequence ID" value="KAK9811250.1"/>
    <property type="molecule type" value="Genomic_DNA"/>
</dbReference>
<dbReference type="InterPro" id="IPR029071">
    <property type="entry name" value="Ubiquitin-like_domsf"/>
</dbReference>
<organism evidence="3 4">
    <name type="scientific">[Myrmecia] bisecta</name>
    <dbReference type="NCBI Taxonomy" id="41462"/>
    <lineage>
        <taxon>Eukaryota</taxon>
        <taxon>Viridiplantae</taxon>
        <taxon>Chlorophyta</taxon>
        <taxon>core chlorophytes</taxon>
        <taxon>Trebouxiophyceae</taxon>
        <taxon>Trebouxiales</taxon>
        <taxon>Trebouxiaceae</taxon>
        <taxon>Myrmecia</taxon>
    </lineage>
</organism>
<feature type="domain" description="Ubiquitin-like" evidence="2">
    <location>
        <begin position="347"/>
        <end position="422"/>
    </location>
</feature>
<dbReference type="InterPro" id="IPR019956">
    <property type="entry name" value="Ubiquitin_dom"/>
</dbReference>
<dbReference type="SMART" id="SM00213">
    <property type="entry name" value="UBQ"/>
    <property type="match status" value="2"/>
</dbReference>
<name>A0AAW1PS84_9CHLO</name>
<keyword evidence="4" id="KW-1185">Reference proteome</keyword>
<protein>
    <recommendedName>
        <fullName evidence="2">Ubiquitin-like domain-containing protein</fullName>
    </recommendedName>
</protein>
<sequence length="447" mass="48009">MRIVKRAKYSEQEQLQYQVRGQYEAVGGFSVGLKTSKGLANQVVIESKDGVFVPLAHGTEYAIELLGKAGRRAVAHVYVDGTCIGVFRISGDGTSLHIKRPLKVDKALTFYKAHSNAGAQAGLAEAGSAAGCIQVVFKPEKLFNMTCSIPSGPPISFQLPATDATFALVKNKLQKLDVQTSQMLLRHSKSGDGTPAPGPWQWDRITDDCSLVLEHDPDRVPIQVSVETLGGESISLEVLPCSTIYEAVRMLTDAGVNTEGMRLCLADGSPVYEHASLKSIAWSSGLTLEQDPTWVKAMLGGLGIETAGLTLRLAGGGAIKSDRLSLATYGVSHTSRLSLEALPAGPYEIYIKTLTGKTVTLNVVAADTIDGVKAMIQDKEGIPLDQQRLIAFGTQLEDGRTLEHYSIEDQSTLHLVLRLRGNLCAACALNSQPSYKGCYYRSTVAVL</sequence>
<keyword evidence="1" id="KW-1017">Isopeptide bond</keyword>
<accession>A0AAW1PS84</accession>
<dbReference type="PROSITE" id="PS50053">
    <property type="entry name" value="UBIQUITIN_2"/>
    <property type="match status" value="1"/>
</dbReference>
<dbReference type="Gene3D" id="3.10.20.90">
    <property type="entry name" value="Phosphatidylinositol 3-kinase Catalytic Subunit, Chain A, domain 1"/>
    <property type="match status" value="1"/>
</dbReference>
<dbReference type="InterPro" id="IPR000626">
    <property type="entry name" value="Ubiquitin-like_dom"/>
</dbReference>
<proteinExistence type="predicted"/>
<dbReference type="FunFam" id="3.10.20.90:FF:000160">
    <property type="entry name" value="Polyubiquitin-C"/>
    <property type="match status" value="1"/>
</dbReference>
<evidence type="ECO:0000313" key="3">
    <source>
        <dbReference type="EMBL" id="KAK9811250.1"/>
    </source>
</evidence>
<dbReference type="SUPFAM" id="SSF54236">
    <property type="entry name" value="Ubiquitin-like"/>
    <property type="match status" value="1"/>
</dbReference>
<dbReference type="InterPro" id="IPR050158">
    <property type="entry name" value="Ubiquitin_ubiquitin-like"/>
</dbReference>
<evidence type="ECO:0000259" key="2">
    <source>
        <dbReference type="PROSITE" id="PS50053"/>
    </source>
</evidence>
<evidence type="ECO:0000313" key="4">
    <source>
        <dbReference type="Proteomes" id="UP001489004"/>
    </source>
</evidence>
<dbReference type="Proteomes" id="UP001489004">
    <property type="component" value="Unassembled WGS sequence"/>
</dbReference>
<evidence type="ECO:0000256" key="1">
    <source>
        <dbReference type="ARBA" id="ARBA00022499"/>
    </source>
</evidence>
<reference evidence="3 4" key="1">
    <citation type="journal article" date="2024" name="Nat. Commun.">
        <title>Phylogenomics reveals the evolutionary origins of lichenization in chlorophyte algae.</title>
        <authorList>
            <person name="Puginier C."/>
            <person name="Libourel C."/>
            <person name="Otte J."/>
            <person name="Skaloud P."/>
            <person name="Haon M."/>
            <person name="Grisel S."/>
            <person name="Petersen M."/>
            <person name="Berrin J.G."/>
            <person name="Delaux P.M."/>
            <person name="Dal Grande F."/>
            <person name="Keller J."/>
        </authorList>
    </citation>
    <scope>NUCLEOTIDE SEQUENCE [LARGE SCALE GENOMIC DNA]</scope>
    <source>
        <strain evidence="3 4">SAG 2043</strain>
    </source>
</reference>
<dbReference type="PANTHER" id="PTHR10666">
    <property type="entry name" value="UBIQUITIN"/>
    <property type="match status" value="1"/>
</dbReference>
<dbReference type="GO" id="GO:0003729">
    <property type="term" value="F:mRNA binding"/>
    <property type="evidence" value="ECO:0007669"/>
    <property type="project" value="UniProtKB-ARBA"/>
</dbReference>